<dbReference type="EMBL" id="LVVM01000834">
    <property type="protein sequence ID" value="OJA19849.1"/>
    <property type="molecule type" value="Genomic_DNA"/>
</dbReference>
<reference evidence="2 3" key="1">
    <citation type="submission" date="2016-03" db="EMBL/GenBank/DDBJ databases">
        <title>Comparative genomics of the ectomycorrhizal sister species Rhizopogon vinicolor and Rhizopogon vesiculosus (Basidiomycota: Boletales) reveals a divergence of the mating type B locus.</title>
        <authorList>
            <person name="Mujic A.B."/>
            <person name="Kuo A."/>
            <person name="Tritt A."/>
            <person name="Lipzen A."/>
            <person name="Chen C."/>
            <person name="Johnson J."/>
            <person name="Sharma A."/>
            <person name="Barry K."/>
            <person name="Grigoriev I.V."/>
            <person name="Spatafora J.W."/>
        </authorList>
    </citation>
    <scope>NUCLEOTIDE SEQUENCE [LARGE SCALE GENOMIC DNA]</scope>
    <source>
        <strain evidence="2 3">AM-OR11-056</strain>
    </source>
</reference>
<gene>
    <name evidence="2" type="ORF">AZE42_14095</name>
</gene>
<keyword evidence="3" id="KW-1185">Reference proteome</keyword>
<evidence type="ECO:0000313" key="2">
    <source>
        <dbReference type="EMBL" id="OJA19849.1"/>
    </source>
</evidence>
<evidence type="ECO:0000256" key="1">
    <source>
        <dbReference type="SAM" id="MobiDB-lite"/>
    </source>
</evidence>
<dbReference type="AlphaFoldDB" id="A0A1J8R2G8"/>
<feature type="non-terminal residue" evidence="2">
    <location>
        <position position="1"/>
    </location>
</feature>
<protein>
    <submittedName>
        <fullName evidence="2">Uncharacterized protein</fullName>
    </submittedName>
</protein>
<dbReference type="OrthoDB" id="2909316at2759"/>
<accession>A0A1J8R2G8</accession>
<feature type="region of interest" description="Disordered" evidence="1">
    <location>
        <begin position="1"/>
        <end position="25"/>
    </location>
</feature>
<name>A0A1J8R2G8_9AGAM</name>
<sequence>TATSGVRQEVKVKVQSTDGDDENECTLQGLNKPLVVTGGGLGFMNQEAVVIPADAVNDRQLEILFKIVLNGGATQASLGYKKDTVG</sequence>
<comment type="caution">
    <text evidence="2">The sequence shown here is derived from an EMBL/GenBank/DDBJ whole genome shotgun (WGS) entry which is preliminary data.</text>
</comment>
<organism evidence="2 3">
    <name type="scientific">Rhizopogon vesiculosus</name>
    <dbReference type="NCBI Taxonomy" id="180088"/>
    <lineage>
        <taxon>Eukaryota</taxon>
        <taxon>Fungi</taxon>
        <taxon>Dikarya</taxon>
        <taxon>Basidiomycota</taxon>
        <taxon>Agaricomycotina</taxon>
        <taxon>Agaricomycetes</taxon>
        <taxon>Agaricomycetidae</taxon>
        <taxon>Boletales</taxon>
        <taxon>Suillineae</taxon>
        <taxon>Rhizopogonaceae</taxon>
        <taxon>Rhizopogon</taxon>
    </lineage>
</organism>
<proteinExistence type="predicted"/>
<evidence type="ECO:0000313" key="3">
    <source>
        <dbReference type="Proteomes" id="UP000183567"/>
    </source>
</evidence>
<dbReference type="Proteomes" id="UP000183567">
    <property type="component" value="Unassembled WGS sequence"/>
</dbReference>